<proteinExistence type="predicted"/>
<gene>
    <name evidence="1" type="ORF">DBR06_SOUSAS18910023</name>
</gene>
<dbReference type="EMBL" id="QWLN02006698">
    <property type="protein sequence ID" value="TEA36256.1"/>
    <property type="molecule type" value="Genomic_DNA"/>
</dbReference>
<accession>A0A484GM97</accession>
<protein>
    <submittedName>
        <fullName evidence="1">Uncharacterized protein</fullName>
    </submittedName>
</protein>
<comment type="caution">
    <text evidence="1">The sequence shown here is derived from an EMBL/GenBank/DDBJ whole genome shotgun (WGS) entry which is preliminary data.</text>
</comment>
<evidence type="ECO:0000313" key="2">
    <source>
        <dbReference type="Proteomes" id="UP000295264"/>
    </source>
</evidence>
<dbReference type="AlphaFoldDB" id="A0A484GM97"/>
<feature type="non-terminal residue" evidence="1">
    <location>
        <position position="1"/>
    </location>
</feature>
<dbReference type="Proteomes" id="UP000295264">
    <property type="component" value="Unassembled WGS sequence"/>
</dbReference>
<reference evidence="1 2" key="1">
    <citation type="journal article" date="2018" name="Genomics">
        <title>Molecular footprints of inshore aquatic adaptation in Indo-Pacific humpback dolphin (Sousa chinensis).</title>
        <authorList>
            <person name="Ming Y."/>
            <person name="Jian J."/>
            <person name="Yu F."/>
            <person name="Yu X."/>
            <person name="Wang J."/>
            <person name="Liu W."/>
        </authorList>
    </citation>
    <scope>NUCLEOTIDE SEQUENCE [LARGE SCALE GENOMIC DNA]</scope>
    <source>
        <strain evidence="1">MY-2018</strain>
        <tissue evidence="1">Skin</tissue>
    </source>
</reference>
<name>A0A484GM97_SOUCH</name>
<organism evidence="1 2">
    <name type="scientific">Sousa chinensis</name>
    <name type="common">Indo-pacific humpbacked dolphin</name>
    <name type="synonym">Steno chinensis</name>
    <dbReference type="NCBI Taxonomy" id="103600"/>
    <lineage>
        <taxon>Eukaryota</taxon>
        <taxon>Metazoa</taxon>
        <taxon>Chordata</taxon>
        <taxon>Craniata</taxon>
        <taxon>Vertebrata</taxon>
        <taxon>Euteleostomi</taxon>
        <taxon>Mammalia</taxon>
        <taxon>Eutheria</taxon>
        <taxon>Laurasiatheria</taxon>
        <taxon>Artiodactyla</taxon>
        <taxon>Whippomorpha</taxon>
        <taxon>Cetacea</taxon>
        <taxon>Odontoceti</taxon>
        <taxon>Delphinidae</taxon>
        <taxon>Sousa</taxon>
    </lineage>
</organism>
<sequence>HQKADMAQDALYLNYGLPGMVKFPHPPSH</sequence>
<keyword evidence="2" id="KW-1185">Reference proteome</keyword>
<evidence type="ECO:0000313" key="1">
    <source>
        <dbReference type="EMBL" id="TEA36256.1"/>
    </source>
</evidence>